<evidence type="ECO:0000259" key="2">
    <source>
        <dbReference type="Pfam" id="PF18609"/>
    </source>
</evidence>
<evidence type="ECO:0000259" key="3">
    <source>
        <dbReference type="Pfam" id="PF22123"/>
    </source>
</evidence>
<protein>
    <recommendedName>
        <fullName evidence="6">Maternal protein exuperantia</fullName>
    </recommendedName>
</protein>
<dbReference type="InterPro" id="IPR054362">
    <property type="entry name" value="Exu_RNase_H-like"/>
</dbReference>
<dbReference type="InterPro" id="IPR040941">
    <property type="entry name" value="SAM_Exu"/>
</dbReference>
<feature type="compositionally biased region" description="Polar residues" evidence="1">
    <location>
        <begin position="369"/>
        <end position="385"/>
    </location>
</feature>
<evidence type="ECO:0000313" key="4">
    <source>
        <dbReference type="EMBL" id="CAD7078609.1"/>
    </source>
</evidence>
<sequence length="432" mass="49872">MGSGSETKNAATLPKGKYTLVGIDVDTTGRRLIDEIVQLAAYTPQTQYAQYIMPYMNLNPAARQRHQVRVITIGFYRMLKCMQTYKVVKSKSEVAALKDFLDWIEELKKSDKGSQGVILIYHEERKFVPYMILEAMNKYSMLDRFLETVKSFANGYALAKAKCASSVKFFSLRQLSKILLNNDDNQKEKDQFEGSASVRAKLAYEIAHHLARSEQQDLTDPEHDIENMINVVYEYSSPISQELSELQIQTKNLERQNSFRPVFLQYFKTTLYHRVKAVKFRIILAEHGYDLDSLKAIWTEKRKEGLAEVIQAMSELKPDERIELIELLDCHFDPVKQPVKPVVKRSKRRARRVSSIPAKNKENIKPRDNNQGSGDKSRTPDSTVKTPVKKMQGQTRQTEIDRKIIQRQTKLAEHGKSHKLLEKNINPECLVW</sequence>
<reference evidence="4 5" key="1">
    <citation type="submission" date="2020-11" db="EMBL/GenBank/DDBJ databases">
        <authorList>
            <person name="Wallbank WR R."/>
            <person name="Pardo Diaz C."/>
            <person name="Kozak K."/>
            <person name="Martin S."/>
            <person name="Jiggins C."/>
            <person name="Moest M."/>
            <person name="Warren A I."/>
            <person name="Generalovic N T."/>
            <person name="Byers J.R.P. K."/>
            <person name="Montejo-Kovacevich G."/>
            <person name="Yen C E."/>
        </authorList>
    </citation>
    <scope>NUCLEOTIDE SEQUENCE [LARGE SCALE GENOMIC DNA]</scope>
</reference>
<accession>A0A7R8UDC9</accession>
<dbReference type="Proteomes" id="UP000594454">
    <property type="component" value="Chromosome 1"/>
</dbReference>
<dbReference type="PANTHER" id="PTHR12384:SF2">
    <property type="entry name" value="MATERNAL PROTEIN EXUPERANTIA"/>
    <property type="match status" value="1"/>
</dbReference>
<dbReference type="AlphaFoldDB" id="A0A7R8UDC9"/>
<feature type="compositionally biased region" description="Basic residues" evidence="1">
    <location>
        <begin position="342"/>
        <end position="352"/>
    </location>
</feature>
<evidence type="ECO:0000256" key="1">
    <source>
        <dbReference type="SAM" id="MobiDB-lite"/>
    </source>
</evidence>
<dbReference type="InterPro" id="IPR037998">
    <property type="entry name" value="Exu"/>
</dbReference>
<evidence type="ECO:0000313" key="5">
    <source>
        <dbReference type="Proteomes" id="UP000594454"/>
    </source>
</evidence>
<dbReference type="OrthoDB" id="8251179at2759"/>
<dbReference type="Pfam" id="PF18609">
    <property type="entry name" value="SAM_Exu"/>
    <property type="match status" value="1"/>
</dbReference>
<evidence type="ECO:0008006" key="6">
    <source>
        <dbReference type="Google" id="ProtNLM"/>
    </source>
</evidence>
<gene>
    <name evidence="4" type="ORF">HERILL_LOCUS1867</name>
</gene>
<dbReference type="FunCoup" id="A0A7R8UDC9">
    <property type="interactions" value="56"/>
</dbReference>
<dbReference type="EMBL" id="LR899009">
    <property type="protein sequence ID" value="CAD7078609.1"/>
    <property type="molecule type" value="Genomic_DNA"/>
</dbReference>
<dbReference type="PANTHER" id="PTHR12384">
    <property type="entry name" value="MATERNAL PROTEIN EXUPERANTIA"/>
    <property type="match status" value="1"/>
</dbReference>
<feature type="compositionally biased region" description="Basic and acidic residues" evidence="1">
    <location>
        <begin position="359"/>
        <end position="368"/>
    </location>
</feature>
<dbReference type="GO" id="GO:0042803">
    <property type="term" value="F:protein homodimerization activity"/>
    <property type="evidence" value="ECO:0007669"/>
    <property type="project" value="InterPro"/>
</dbReference>
<proteinExistence type="predicted"/>
<dbReference type="GO" id="GO:0003723">
    <property type="term" value="F:RNA binding"/>
    <property type="evidence" value="ECO:0007669"/>
    <property type="project" value="InterPro"/>
</dbReference>
<feature type="domain" description="Exuperantia RNAse H-like" evidence="3">
    <location>
        <begin position="18"/>
        <end position="179"/>
    </location>
</feature>
<feature type="region of interest" description="Disordered" evidence="1">
    <location>
        <begin position="339"/>
        <end position="399"/>
    </location>
</feature>
<dbReference type="Pfam" id="PF22123">
    <property type="entry name" value="Exu_RNase_H_like"/>
    <property type="match status" value="1"/>
</dbReference>
<dbReference type="GO" id="GO:0045450">
    <property type="term" value="P:bicoid mRNA localization"/>
    <property type="evidence" value="ECO:0007669"/>
    <property type="project" value="InterPro"/>
</dbReference>
<organism evidence="4 5">
    <name type="scientific">Hermetia illucens</name>
    <name type="common">Black soldier fly</name>
    <dbReference type="NCBI Taxonomy" id="343691"/>
    <lineage>
        <taxon>Eukaryota</taxon>
        <taxon>Metazoa</taxon>
        <taxon>Ecdysozoa</taxon>
        <taxon>Arthropoda</taxon>
        <taxon>Hexapoda</taxon>
        <taxon>Insecta</taxon>
        <taxon>Pterygota</taxon>
        <taxon>Neoptera</taxon>
        <taxon>Endopterygota</taxon>
        <taxon>Diptera</taxon>
        <taxon>Brachycera</taxon>
        <taxon>Stratiomyomorpha</taxon>
        <taxon>Stratiomyidae</taxon>
        <taxon>Hermetiinae</taxon>
        <taxon>Hermetia</taxon>
    </lineage>
</organism>
<dbReference type="InParanoid" id="A0A7R8UDC9"/>
<feature type="domain" description="Exuperantia SAM-like" evidence="2">
    <location>
        <begin position="260"/>
        <end position="331"/>
    </location>
</feature>
<keyword evidence="5" id="KW-1185">Reference proteome</keyword>
<name>A0A7R8UDC9_HERIL</name>